<dbReference type="EMBL" id="LS991951">
    <property type="protein sequence ID" value="SYV97389.1"/>
    <property type="molecule type" value="Genomic_DNA"/>
</dbReference>
<dbReference type="KEGG" id="medw:NCTC10132_00754"/>
<keyword evidence="2" id="KW-0449">Lipoprotein</keyword>
<evidence type="ECO:0000256" key="1">
    <source>
        <dbReference type="SAM" id="MobiDB-lite"/>
    </source>
</evidence>
<proteinExistence type="predicted"/>
<gene>
    <name evidence="2" type="ORF">NCTC10132_00754</name>
</gene>
<sequence length="93" mass="10255">MNLAYAPKQYIPGGGASGSSIRTKENKIVAIFHSANAFASVGLSAALRSSGFDYQGLYGTYNLPQYDVIYGTGKDQQNSYRHEMLKRNKGRTW</sequence>
<dbReference type="AlphaFoldDB" id="A0A3B0PL54"/>
<reference evidence="3" key="1">
    <citation type="submission" date="2018-06" db="EMBL/GenBank/DDBJ databases">
        <authorList>
            <consortium name="Pathogen Informatics"/>
        </authorList>
    </citation>
    <scope>NUCLEOTIDE SEQUENCE [LARGE SCALE GENOMIC DNA]</scope>
    <source>
        <strain evidence="3">NCTC10132</strain>
    </source>
</reference>
<organism evidence="2 3">
    <name type="scientific">Mycoplasmopsis edwardii</name>
    <dbReference type="NCBI Taxonomy" id="53558"/>
    <lineage>
        <taxon>Bacteria</taxon>
        <taxon>Bacillati</taxon>
        <taxon>Mycoplasmatota</taxon>
        <taxon>Mycoplasmoidales</taxon>
        <taxon>Metamycoplasmataceae</taxon>
        <taxon>Mycoplasmopsis</taxon>
    </lineage>
</organism>
<evidence type="ECO:0000313" key="3">
    <source>
        <dbReference type="Proteomes" id="UP000257559"/>
    </source>
</evidence>
<dbReference type="Proteomes" id="UP000257559">
    <property type="component" value="Chromosome"/>
</dbReference>
<feature type="non-terminal residue" evidence="2">
    <location>
        <position position="93"/>
    </location>
</feature>
<evidence type="ECO:0000313" key="2">
    <source>
        <dbReference type="EMBL" id="SYV97389.1"/>
    </source>
</evidence>
<feature type="region of interest" description="Disordered" evidence="1">
    <location>
        <begin position="1"/>
        <end position="20"/>
    </location>
</feature>
<accession>A0A3B0PL54</accession>
<name>A0A3B0PL54_9BACT</name>
<protein>
    <submittedName>
        <fullName evidence="2">Membrane-associated lipoprotein</fullName>
    </submittedName>
</protein>
<keyword evidence="3" id="KW-1185">Reference proteome</keyword>